<reference evidence="3" key="1">
    <citation type="journal article" date="2014" name="Int. J. Syst. Evol. Microbiol.">
        <title>Complete genome sequence of Corynebacterium casei LMG S-19264T (=DSM 44701T), isolated from a smear-ripened cheese.</title>
        <authorList>
            <consortium name="US DOE Joint Genome Institute (JGI-PGF)"/>
            <person name="Walter F."/>
            <person name="Albersmeier A."/>
            <person name="Kalinowski J."/>
            <person name="Ruckert C."/>
        </authorList>
    </citation>
    <scope>NUCLEOTIDE SEQUENCE</scope>
    <source>
        <strain evidence="3">CGMCC 1.8984</strain>
    </source>
</reference>
<feature type="region of interest" description="Disordered" evidence="1">
    <location>
        <begin position="295"/>
        <end position="329"/>
    </location>
</feature>
<protein>
    <recommendedName>
        <fullName evidence="2">Glycosyltransferase 2-like domain-containing protein</fullName>
    </recommendedName>
</protein>
<dbReference type="PANTHER" id="PTHR43685">
    <property type="entry name" value="GLYCOSYLTRANSFERASE"/>
    <property type="match status" value="1"/>
</dbReference>
<dbReference type="InterPro" id="IPR050834">
    <property type="entry name" value="Glycosyltransf_2"/>
</dbReference>
<dbReference type="Gene3D" id="3.90.550.10">
    <property type="entry name" value="Spore Coat Polysaccharide Biosynthesis Protein SpsA, Chain A"/>
    <property type="match status" value="2"/>
</dbReference>
<name>A0A917UWJ4_9MICO</name>
<feature type="domain" description="Glycosyltransferase 2-like" evidence="2">
    <location>
        <begin position="333"/>
        <end position="434"/>
    </location>
</feature>
<evidence type="ECO:0000313" key="3">
    <source>
        <dbReference type="EMBL" id="GGJ90495.1"/>
    </source>
</evidence>
<sequence length="649" mass="71734">MTEHLTVCIVTFERPTFLVRCLEGLRALEGEPPEVVVVDASRNAVRERAELAFPGVRYVHAPLLAGWMTRSRNEALRWASGEVIAFIDDDVVVRPDWAKAIVAVFADPAVAAVGGRTCNGIPGEEHYDLPIGALRADGTLTDGFAAARDAPVLIDHGIGANMSFRRGVLAELGGFRDDYPGTALREDTDIFLRVRAIGGIALFAPQAVVDHRAAPHVQGARFDTRYKLYGRRNHVVLLARDQGLGSPMLRRWIARQFDGIRSAGGMLARARRLGVTSLGVSWGLAVALRQAGLRPTPARRTDAGGKALRRTLSARPLRPSASPPPNGPPTFALVIPTHRRPELLRQAVDSALRQTRPFDQIIVVADGRDDPASALLTELPVEGIAIDRAGVSAARNRGIELARTDWVCFLDDDDLLHPEYLQRIELEIESDPEVAALNTKCWSFASPAGPAADFDATTLDECLERSAGVVPKNPREYMRIEGRSFDLLLERMRGAMSTTAVRRQLITAAGGFPEGMITAQDWVMYVNVARLAEWRCIGEPLAFSRDHAGTVTRSANPLKGLTALRAIQGFWQPSALPTPSHRPLDAYRPHYRRVLEWALAACWRARDYRTFREALAVGDDLLRRRDVVYAARPLWLRRSYWGELLNDRH</sequence>
<dbReference type="RefSeq" id="WP_188744342.1">
    <property type="nucleotide sequence ID" value="NZ_BAABFW010000012.1"/>
</dbReference>
<dbReference type="PANTHER" id="PTHR43685:SF2">
    <property type="entry name" value="GLYCOSYLTRANSFERASE 2-LIKE DOMAIN-CONTAINING PROTEIN"/>
    <property type="match status" value="1"/>
</dbReference>
<accession>A0A917UWJ4</accession>
<evidence type="ECO:0000256" key="1">
    <source>
        <dbReference type="SAM" id="MobiDB-lite"/>
    </source>
</evidence>
<dbReference type="AlphaFoldDB" id="A0A917UWJ4"/>
<dbReference type="SUPFAM" id="SSF53448">
    <property type="entry name" value="Nucleotide-diphospho-sugar transferases"/>
    <property type="match status" value="2"/>
</dbReference>
<organism evidence="3 4">
    <name type="scientific">Agromyces bauzanensis</name>
    <dbReference type="NCBI Taxonomy" id="1308924"/>
    <lineage>
        <taxon>Bacteria</taxon>
        <taxon>Bacillati</taxon>
        <taxon>Actinomycetota</taxon>
        <taxon>Actinomycetes</taxon>
        <taxon>Micrococcales</taxon>
        <taxon>Microbacteriaceae</taxon>
        <taxon>Agromyces</taxon>
    </lineage>
</organism>
<dbReference type="InterPro" id="IPR029044">
    <property type="entry name" value="Nucleotide-diphossugar_trans"/>
</dbReference>
<gene>
    <name evidence="3" type="ORF">GCM10011372_31290</name>
</gene>
<evidence type="ECO:0000259" key="2">
    <source>
        <dbReference type="Pfam" id="PF00535"/>
    </source>
</evidence>
<dbReference type="EMBL" id="BMMD01000022">
    <property type="protein sequence ID" value="GGJ90495.1"/>
    <property type="molecule type" value="Genomic_DNA"/>
</dbReference>
<reference evidence="3" key="2">
    <citation type="submission" date="2020-09" db="EMBL/GenBank/DDBJ databases">
        <authorList>
            <person name="Sun Q."/>
            <person name="Zhou Y."/>
        </authorList>
    </citation>
    <scope>NUCLEOTIDE SEQUENCE</scope>
    <source>
        <strain evidence="3">CGMCC 1.8984</strain>
    </source>
</reference>
<comment type="caution">
    <text evidence="3">The sequence shown here is derived from an EMBL/GenBank/DDBJ whole genome shotgun (WGS) entry which is preliminary data.</text>
</comment>
<evidence type="ECO:0000313" key="4">
    <source>
        <dbReference type="Proteomes" id="UP000636956"/>
    </source>
</evidence>
<dbReference type="CDD" id="cd00761">
    <property type="entry name" value="Glyco_tranf_GTA_type"/>
    <property type="match status" value="1"/>
</dbReference>
<dbReference type="InterPro" id="IPR001173">
    <property type="entry name" value="Glyco_trans_2-like"/>
</dbReference>
<feature type="domain" description="Glycosyltransferase 2-like" evidence="2">
    <location>
        <begin position="6"/>
        <end position="172"/>
    </location>
</feature>
<dbReference type="Proteomes" id="UP000636956">
    <property type="component" value="Unassembled WGS sequence"/>
</dbReference>
<proteinExistence type="predicted"/>
<dbReference type="Pfam" id="PF00535">
    <property type="entry name" value="Glycos_transf_2"/>
    <property type="match status" value="2"/>
</dbReference>
<keyword evidence="4" id="KW-1185">Reference proteome</keyword>